<dbReference type="Pfam" id="PF00931">
    <property type="entry name" value="NB-ARC"/>
    <property type="match status" value="1"/>
</dbReference>
<dbReference type="InterPro" id="IPR011990">
    <property type="entry name" value="TPR-like_helical_dom_sf"/>
</dbReference>
<dbReference type="AlphaFoldDB" id="A0A8H7Y298"/>
<dbReference type="InterPro" id="IPR002182">
    <property type="entry name" value="NB-ARC"/>
</dbReference>
<name>A0A8H7Y298_PSICU</name>
<evidence type="ECO:0000259" key="1">
    <source>
        <dbReference type="Pfam" id="PF00931"/>
    </source>
</evidence>
<dbReference type="InterPro" id="IPR019734">
    <property type="entry name" value="TPR_rpt"/>
</dbReference>
<dbReference type="PANTHER" id="PTHR47691:SF3">
    <property type="entry name" value="HTH-TYPE TRANSCRIPTIONAL REGULATOR RV0890C-RELATED"/>
    <property type="match status" value="1"/>
</dbReference>
<reference evidence="3" key="1">
    <citation type="submission" date="2021-02" db="EMBL/GenBank/DDBJ databases">
        <title>Psilocybe cubensis genome.</title>
        <authorList>
            <person name="Mckernan K.J."/>
            <person name="Crawford S."/>
            <person name="Trippe A."/>
            <person name="Kane L.T."/>
            <person name="Mclaughlin S."/>
        </authorList>
    </citation>
    <scope>NUCLEOTIDE SEQUENCE [LARGE SCALE GENOMIC DNA]</scope>
    <source>
        <strain evidence="3">MGC-MH-2018</strain>
    </source>
</reference>
<evidence type="ECO:0000259" key="2">
    <source>
        <dbReference type="Pfam" id="PF12862"/>
    </source>
</evidence>
<sequence length="862" mass="97752">MAHMFEGAKNVIIQGGEFVAKTVQHGPQTTNVFNITFFPRLQNERLRDAAVSRPKQNHTSRSGPIFPEPLVDVYGRDELVDELVVNGILAQFKSKSESRKHIPIKGGHGLGKTTLANKIIHDSRIVDFFGDARHWVSCQKASSIEHNLKGQTLLEYTSKSLNLDLSASNNRLNDIEYFLKRNCIPRIIVFDNFETMWGPVEAGEDVANIIKVLARYTQLLIIITTRFAYPPAVHLGVSWLPFDTLQPLSSEAARDLFQSKCPKNAIDDSLDELLAAINYLPLPIVLMASLAQESYTTSRILQRWRNGQQSVNPARKLLLGGDRVKKGLATSIEMSLEGPLLKHHPAAIALLRIIACLPGGIRIKNIREIAPGIPNVDDVEDVLRQTYLLHEENAPTGKPDDRVLQMHSTVRKHMVENYPLNAQHEVNIRAFYFQLICAAGNDPGNPNFLECAERLSNEYTNAESVLFGMLNEDAEERDFDTAVEIGLRYCNYLIWNTPKTEIAQKIVDLMQKRQDHRGRGDLGMPVKPVMRESLEVTSLEPDANPKADKEIIQHPMYPLALLRLGVLHCRLDHYTEAENALQEALRSCDPLKLPDWTAEIESELAQIYRIHRANHKAAIALYRSAQSHSGIEPRRRIAIQRGLAIVHFEQNDFDEALNELNKIKYICSANDVPSCEADYKRELGRILRNRDPAQAILLLSDAAEYYKKHGPLREAAISIYQKSIAHHMQGEFDEAEKGIMEAFESFRTLRNDAQMGYCIYQLALTNAKRWRAGRALALFCRAESMFAHMDNNLMEGLCLKQESRIHYCLLRFNKGKEAYNRAISLLSKLSSKEAERSVKDLQSMQIAIQRYQRCQRPSIKVQ</sequence>
<dbReference type="PANTHER" id="PTHR47691">
    <property type="entry name" value="REGULATOR-RELATED"/>
    <property type="match status" value="1"/>
</dbReference>
<organism evidence="3">
    <name type="scientific">Psilocybe cubensis</name>
    <name type="common">Psychedelic mushroom</name>
    <name type="synonym">Stropharia cubensis</name>
    <dbReference type="NCBI Taxonomy" id="181762"/>
    <lineage>
        <taxon>Eukaryota</taxon>
        <taxon>Fungi</taxon>
        <taxon>Dikarya</taxon>
        <taxon>Basidiomycota</taxon>
        <taxon>Agaricomycotina</taxon>
        <taxon>Agaricomycetes</taxon>
        <taxon>Agaricomycetidae</taxon>
        <taxon>Agaricales</taxon>
        <taxon>Agaricineae</taxon>
        <taxon>Strophariaceae</taxon>
        <taxon>Psilocybe</taxon>
    </lineage>
</organism>
<dbReference type="Pfam" id="PF12862">
    <property type="entry name" value="ANAPC5"/>
    <property type="match status" value="1"/>
</dbReference>
<dbReference type="Gene3D" id="1.25.40.10">
    <property type="entry name" value="Tetratricopeptide repeat domain"/>
    <property type="match status" value="2"/>
</dbReference>
<dbReference type="InterPro" id="IPR027417">
    <property type="entry name" value="P-loop_NTPase"/>
</dbReference>
<dbReference type="Gene3D" id="3.40.50.300">
    <property type="entry name" value="P-loop containing nucleotide triphosphate hydrolases"/>
    <property type="match status" value="1"/>
</dbReference>
<dbReference type="InterPro" id="IPR026000">
    <property type="entry name" value="Apc5_dom"/>
</dbReference>
<feature type="domain" description="NB-ARC" evidence="1">
    <location>
        <begin position="94"/>
        <end position="226"/>
    </location>
</feature>
<comment type="caution">
    <text evidence="3">The sequence shown here is derived from an EMBL/GenBank/DDBJ whole genome shotgun (WGS) entry which is preliminary data.</text>
</comment>
<gene>
    <name evidence="3" type="ORF">JR316_004254</name>
</gene>
<accession>A0A8H7Y298</accession>
<dbReference type="SUPFAM" id="SSF52540">
    <property type="entry name" value="P-loop containing nucleoside triphosphate hydrolases"/>
    <property type="match status" value="1"/>
</dbReference>
<proteinExistence type="predicted"/>
<feature type="domain" description="Anaphase-promoting complex subunit 5" evidence="2">
    <location>
        <begin position="500"/>
        <end position="586"/>
    </location>
</feature>
<dbReference type="OrthoDB" id="3254135at2759"/>
<dbReference type="EMBL" id="JAFIQS010000004">
    <property type="protein sequence ID" value="KAG5169873.1"/>
    <property type="molecule type" value="Genomic_DNA"/>
</dbReference>
<protein>
    <recommendedName>
        <fullName evidence="4">NB-ARC domain-containing protein</fullName>
    </recommendedName>
</protein>
<dbReference type="SMART" id="SM00028">
    <property type="entry name" value="TPR"/>
    <property type="match status" value="4"/>
</dbReference>
<evidence type="ECO:0000313" key="3">
    <source>
        <dbReference type="EMBL" id="KAG5169873.1"/>
    </source>
</evidence>
<evidence type="ECO:0008006" key="4">
    <source>
        <dbReference type="Google" id="ProtNLM"/>
    </source>
</evidence>
<dbReference type="SUPFAM" id="SSF48452">
    <property type="entry name" value="TPR-like"/>
    <property type="match status" value="2"/>
</dbReference>
<dbReference type="GO" id="GO:0043531">
    <property type="term" value="F:ADP binding"/>
    <property type="evidence" value="ECO:0007669"/>
    <property type="project" value="InterPro"/>
</dbReference>